<feature type="transmembrane region" description="Helical" evidence="8">
    <location>
        <begin position="1298"/>
        <end position="1318"/>
    </location>
</feature>
<dbReference type="EMBL" id="JAFEKC020000019">
    <property type="protein sequence ID" value="KAK0508886.1"/>
    <property type="molecule type" value="Genomic_DNA"/>
</dbReference>
<evidence type="ECO:0000256" key="4">
    <source>
        <dbReference type="ARBA" id="ARBA00022692"/>
    </source>
</evidence>
<feature type="transmembrane region" description="Helical" evidence="8">
    <location>
        <begin position="1188"/>
        <end position="1213"/>
    </location>
</feature>
<evidence type="ECO:0000256" key="6">
    <source>
        <dbReference type="ARBA" id="ARBA00023136"/>
    </source>
</evidence>
<gene>
    <name evidence="9" type="ORF">JMJ35_008257</name>
</gene>
<feature type="region of interest" description="Disordered" evidence="7">
    <location>
        <begin position="590"/>
        <end position="643"/>
    </location>
</feature>
<dbReference type="SUPFAM" id="SSF103473">
    <property type="entry name" value="MFS general substrate transporter"/>
    <property type="match status" value="1"/>
</dbReference>
<feature type="compositionally biased region" description="Basic and acidic residues" evidence="7">
    <location>
        <begin position="853"/>
        <end position="872"/>
    </location>
</feature>
<feature type="compositionally biased region" description="Polar residues" evidence="7">
    <location>
        <begin position="477"/>
        <end position="486"/>
    </location>
</feature>
<keyword evidence="3" id="KW-1003">Cell membrane</keyword>
<evidence type="ECO:0000256" key="2">
    <source>
        <dbReference type="ARBA" id="ARBA00022448"/>
    </source>
</evidence>
<name>A0AA39U6J2_9LECA</name>
<keyword evidence="5 8" id="KW-1133">Transmembrane helix</keyword>
<feature type="transmembrane region" description="Helical" evidence="8">
    <location>
        <begin position="1027"/>
        <end position="1048"/>
    </location>
</feature>
<dbReference type="Proteomes" id="UP001166286">
    <property type="component" value="Unassembled WGS sequence"/>
</dbReference>
<feature type="transmembrane region" description="Helical" evidence="8">
    <location>
        <begin position="1272"/>
        <end position="1292"/>
    </location>
</feature>
<dbReference type="GO" id="GO:0005886">
    <property type="term" value="C:plasma membrane"/>
    <property type="evidence" value="ECO:0007669"/>
    <property type="project" value="UniProtKB-SubCell"/>
</dbReference>
<organism evidence="9 10">
    <name type="scientific">Cladonia borealis</name>
    <dbReference type="NCBI Taxonomy" id="184061"/>
    <lineage>
        <taxon>Eukaryota</taxon>
        <taxon>Fungi</taxon>
        <taxon>Dikarya</taxon>
        <taxon>Ascomycota</taxon>
        <taxon>Pezizomycotina</taxon>
        <taxon>Lecanoromycetes</taxon>
        <taxon>OSLEUM clade</taxon>
        <taxon>Lecanoromycetidae</taxon>
        <taxon>Lecanorales</taxon>
        <taxon>Lecanorineae</taxon>
        <taxon>Cladoniaceae</taxon>
        <taxon>Cladonia</taxon>
    </lineage>
</organism>
<sequence>MDDVPRLNQVPLVHERGFTVPPTVDANLRDRIRSLLISRNRQQPPRTPCPSPDYSYLPRSPEEKSSSRSPAHVRNYKFSPAQAIAKLVKLENEELDMGATRFDGPAGQIEKDDADVTPRRPSQPNMEEARNTRADWPWSRPTAGLDHRAEQNVLGRESLIPTSPKLERTKSSASKKANKSRLPRFYLRTVPPATDVNKIARPKPQHIPGSYRSEVDTKRVVSSRVDTPLIDDLPDTMSNDVLAVPTYTGLRDEHGHGAIGALHEIKGQDHHARASEDLRSAPRSPIAHSIAVLDDNHGKAHVDALETPVFIIGSDHGEDNLKQGELTNDLANPEVETVAQERGPISELPAQSPLSESRMKEQASEDYLLAGGPVKDKRTPSSVYSPSVRSLQSIRLEADQIVDNVKSPLLPITSPRTFDDTELEVPVAELPLIQSTDSTPDKAQKPSPVSRAMSLLSEMSARTGIQAPSLRSLRQQMKSGSPNFTSRPHRHRKHTSEHSGHQRARMIANKRGYRPLQHDNRREYLGETESTNGTVVLQHQHAQGEGFAKVISDLEGLLKEALNLAGHATSVEQSEDVPLSRQHRRRDYEYLRSTESGNSSECVSSLSGGADEEDNYTTLPHQSVGKHQGHFIGDEPESNRFHHGHFKKSRNATQHLAHTHHLSTTPHEENQAKLQPEGTTSEFLELPHTSSKMGVSTQKSRYNQPSTLTDWAVIRVPSKMHKVRLEMGPTPPPPQTPQTVQVPPKEQRLFLQRGHGASESGVTRESIRGYINAHQRPPIEPRISSIRPKRATQKREDFTSLDEYYSSGESACTCAPYLADFKTSALHYHPVYREALAGGASQAPRSGPHPIRPRQDTADSLEKHHNVDPEKSRPKKSTNNQDYSLENRNHLSIREPRGFSLSRSHRRSPIARDWSTSRKRYVAIVACITTAFMGLIVGIYAGEVPAIQYAIADEHHYTILGNVLFFLGLAITTALFYPLPLLHGRKPYTLAALTILLPLQFPQALAINSPRTPTVATYRIGLLLPRIFAGMVMGFANINLLTTLLDLFGASLQSGNPHQEIVNENDVRRHGGGMGVWLGIWTFCAIGSIGIGFLIGAGIISGLDVSWGFWITIIINAAVLLLNIVTPETRRSAYRRSMAEVRNGTETSRRVARGEIKMHLQSTGPRWWGEEVFAGHVLAIRMLKQPGFIILSLYLGWIYGQVVLVIVLLGALLSKYYFFHPQFVGLAVAIIPLGALLAIPFQKASLFSRSRHHRQRTDSMTFEKRVTWTSHLVRRSIFMITLPFADLAYTLASGGHPTNFMVPIIFAGLIGFLSNLAIAECHGIIMETYDTSDLQPGMTGRPRRVLPEEIRKKRTNFSCFPRVTAAFAISQTCGFIIAAGVTGWGGVVERHIGAQTATAVMAGVLLLLTLLLIGVLWRYKVVQIIPSERFGTNILSGPEDEWKPVIIGNPSGTTRRMSILELGYLSRWSEIRRRNKLAPER</sequence>
<comment type="caution">
    <text evidence="9">The sequence shown here is derived from an EMBL/GenBank/DDBJ whole genome shotgun (WGS) entry which is preliminary data.</text>
</comment>
<evidence type="ECO:0000313" key="10">
    <source>
        <dbReference type="Proteomes" id="UP001166286"/>
    </source>
</evidence>
<dbReference type="GO" id="GO:0022857">
    <property type="term" value="F:transmembrane transporter activity"/>
    <property type="evidence" value="ECO:0007669"/>
    <property type="project" value="TreeGrafter"/>
</dbReference>
<feature type="compositionally biased region" description="Polar residues" evidence="7">
    <location>
        <begin position="593"/>
        <end position="607"/>
    </location>
</feature>
<evidence type="ECO:0000256" key="7">
    <source>
        <dbReference type="SAM" id="MobiDB-lite"/>
    </source>
</evidence>
<feature type="transmembrane region" description="Helical" evidence="8">
    <location>
        <begin position="1219"/>
        <end position="1241"/>
    </location>
</feature>
<dbReference type="InterPro" id="IPR036259">
    <property type="entry name" value="MFS_trans_sf"/>
</dbReference>
<accession>A0AA39U6J2</accession>
<feature type="region of interest" description="Disordered" evidence="7">
    <location>
        <begin position="839"/>
        <end position="888"/>
    </location>
</feature>
<feature type="transmembrane region" description="Helical" evidence="8">
    <location>
        <begin position="1107"/>
        <end position="1126"/>
    </location>
</feature>
<protein>
    <recommendedName>
        <fullName evidence="11">Polyamine transport protein</fullName>
    </recommendedName>
</protein>
<feature type="region of interest" description="Disordered" evidence="7">
    <location>
        <begin position="37"/>
        <end position="74"/>
    </location>
</feature>
<keyword evidence="6 8" id="KW-0472">Membrane</keyword>
<feature type="region of interest" description="Disordered" evidence="7">
    <location>
        <begin position="98"/>
        <end position="179"/>
    </location>
</feature>
<keyword evidence="4 8" id="KW-0812">Transmembrane</keyword>
<evidence type="ECO:0000256" key="5">
    <source>
        <dbReference type="ARBA" id="ARBA00022989"/>
    </source>
</evidence>
<feature type="region of interest" description="Disordered" evidence="7">
    <location>
        <begin position="477"/>
        <end position="503"/>
    </location>
</feature>
<feature type="transmembrane region" description="Helical" evidence="8">
    <location>
        <begin position="1076"/>
        <end position="1101"/>
    </location>
</feature>
<feature type="transmembrane region" description="Helical" evidence="8">
    <location>
        <begin position="921"/>
        <end position="942"/>
    </location>
</feature>
<feature type="transmembrane region" description="Helical" evidence="8">
    <location>
        <begin position="957"/>
        <end position="976"/>
    </location>
</feature>
<feature type="transmembrane region" description="Helical" evidence="8">
    <location>
        <begin position="1399"/>
        <end position="1419"/>
    </location>
</feature>
<dbReference type="PANTHER" id="PTHR23502">
    <property type="entry name" value="MAJOR FACILITATOR SUPERFAMILY"/>
    <property type="match status" value="1"/>
</dbReference>
<feature type="region of interest" description="Disordered" evidence="7">
    <location>
        <begin position="196"/>
        <end position="219"/>
    </location>
</feature>
<reference evidence="9" key="1">
    <citation type="submission" date="2023-03" db="EMBL/GenBank/DDBJ databases">
        <title>Complete genome of Cladonia borealis.</title>
        <authorList>
            <person name="Park H."/>
        </authorList>
    </citation>
    <scope>NUCLEOTIDE SEQUENCE</scope>
    <source>
        <strain evidence="9">ANT050790</strain>
    </source>
</reference>
<feature type="transmembrane region" description="Helical" evidence="8">
    <location>
        <begin position="1363"/>
        <end position="1387"/>
    </location>
</feature>
<feature type="region of interest" description="Disordered" evidence="7">
    <location>
        <begin position="337"/>
        <end position="361"/>
    </location>
</feature>
<dbReference type="PANTHER" id="PTHR23502:SF186">
    <property type="entry name" value="MAJOR FACILITATOR SUPERFAMILY (MFS) PROFILE DOMAIN-CONTAINING PROTEIN"/>
    <property type="match status" value="1"/>
</dbReference>
<evidence type="ECO:0008006" key="11">
    <source>
        <dbReference type="Google" id="ProtNLM"/>
    </source>
</evidence>
<evidence type="ECO:0000256" key="8">
    <source>
        <dbReference type="SAM" id="Phobius"/>
    </source>
</evidence>
<evidence type="ECO:0000256" key="3">
    <source>
        <dbReference type="ARBA" id="ARBA00022475"/>
    </source>
</evidence>
<proteinExistence type="predicted"/>
<keyword evidence="10" id="KW-1185">Reference proteome</keyword>
<dbReference type="Gene3D" id="1.20.1250.20">
    <property type="entry name" value="MFS general substrate transporter like domains"/>
    <property type="match status" value="1"/>
</dbReference>
<evidence type="ECO:0000313" key="9">
    <source>
        <dbReference type="EMBL" id="KAK0508886.1"/>
    </source>
</evidence>
<comment type="subcellular location">
    <subcellularLocation>
        <location evidence="1">Cell membrane</location>
        <topology evidence="1">Multi-pass membrane protein</topology>
    </subcellularLocation>
</comment>
<keyword evidence="2" id="KW-0813">Transport</keyword>
<feature type="compositionally biased region" description="Basic and acidic residues" evidence="7">
    <location>
        <begin position="109"/>
        <end position="118"/>
    </location>
</feature>
<evidence type="ECO:0000256" key="1">
    <source>
        <dbReference type="ARBA" id="ARBA00004651"/>
    </source>
</evidence>